<evidence type="ECO:0000313" key="4">
    <source>
        <dbReference type="Proteomes" id="UP000094802"/>
    </source>
</evidence>
<name>A0A1E5FLS3_VIBSP</name>
<sequence>MLNKGNPVIRLAALIGATGFIAILVIAVLKPSDIEVNVEPAEDTTPVSVTTSQTQAQVLQAFDDSPSDTIRTLNAAYSKSEAEKKALSDALKQTQLQVENQQTQNSEQVKALETQLSQLAQRLNSSLNTIEEKVSQSRDHLKVRQAPVREVIDVSYDDLGIDSGRQGLAVGTAPGGYHPSIETQGAAQDNWVWTEPLDATQDKEGNWVTPATQAVKNALSSADDAFTRQTGRFDANQQDGIPVYTLHRGTMLADAVSMTALMGRIPLNGQVTDPYPFSMILGRKNLMASGFTLPDVQGAIVTGTVTGDWSLSCVRGVVESIDFIRADGSILSYPEELETVDSGFDGSSIKTTDLGFLADPNGNPCLTGERISNAPEYLTTKGLLDAASAAANAVAISQQTISVDGSTSTSALTGNAAKNAAAESAAAFTGTVSEFIEARMGSSFDVVYTPPGTKASIHLRKPVTLRAPAIPVRVRYDTQTQGATYELP</sequence>
<organism evidence="3 4">
    <name type="scientific">Vibrio splendidus 12E03</name>
    <dbReference type="NCBI Taxonomy" id="1191305"/>
    <lineage>
        <taxon>Bacteria</taxon>
        <taxon>Pseudomonadati</taxon>
        <taxon>Pseudomonadota</taxon>
        <taxon>Gammaproteobacteria</taxon>
        <taxon>Vibrionales</taxon>
        <taxon>Vibrionaceae</taxon>
        <taxon>Vibrio</taxon>
    </lineage>
</organism>
<evidence type="ECO:0000256" key="2">
    <source>
        <dbReference type="SAM" id="Phobius"/>
    </source>
</evidence>
<dbReference type="OrthoDB" id="7061550at2"/>
<evidence type="ECO:0000313" key="3">
    <source>
        <dbReference type="EMBL" id="OEF91096.1"/>
    </source>
</evidence>
<dbReference type="NCBIfam" id="TIGR03752">
    <property type="entry name" value="conj_TIGR03752"/>
    <property type="match status" value="1"/>
</dbReference>
<keyword evidence="2" id="KW-0812">Transmembrane</keyword>
<reference evidence="3 4" key="1">
    <citation type="journal article" date="2012" name="Science">
        <title>Ecological populations of bacteria act as socially cohesive units of antibiotic production and resistance.</title>
        <authorList>
            <person name="Cordero O.X."/>
            <person name="Wildschutte H."/>
            <person name="Kirkup B."/>
            <person name="Proehl S."/>
            <person name="Ngo L."/>
            <person name="Hussain F."/>
            <person name="Le Roux F."/>
            <person name="Mincer T."/>
            <person name="Polz M.F."/>
        </authorList>
    </citation>
    <scope>NUCLEOTIDE SEQUENCE [LARGE SCALE GENOMIC DNA]</scope>
    <source>
        <strain evidence="3 4">12E03</strain>
    </source>
</reference>
<keyword evidence="1" id="KW-0175">Coiled coil</keyword>
<gene>
    <name evidence="3" type="ORF">A142_01055</name>
</gene>
<dbReference type="Proteomes" id="UP000094802">
    <property type="component" value="Unassembled WGS sequence"/>
</dbReference>
<evidence type="ECO:0000256" key="1">
    <source>
        <dbReference type="SAM" id="Coils"/>
    </source>
</evidence>
<proteinExistence type="predicted"/>
<dbReference type="EMBL" id="AJZD02000240">
    <property type="protein sequence ID" value="OEF91096.1"/>
    <property type="molecule type" value="Genomic_DNA"/>
</dbReference>
<keyword evidence="2" id="KW-1133">Transmembrane helix</keyword>
<feature type="coiled-coil region" evidence="1">
    <location>
        <begin position="70"/>
        <end position="129"/>
    </location>
</feature>
<feature type="transmembrane region" description="Helical" evidence="2">
    <location>
        <begin position="7"/>
        <end position="29"/>
    </location>
</feature>
<comment type="caution">
    <text evidence="3">The sequence shown here is derived from an EMBL/GenBank/DDBJ whole genome shotgun (WGS) entry which is preliminary data.</text>
</comment>
<dbReference type="RefSeq" id="WP_019825416.1">
    <property type="nucleotide sequence ID" value="NZ_AJZD02000240.1"/>
</dbReference>
<keyword evidence="2" id="KW-0472">Membrane</keyword>
<accession>A0A1E5FLS3</accession>
<dbReference type="InterPro" id="IPR021207">
    <property type="entry name" value="Integr_conj_element_PFL4705"/>
</dbReference>
<protein>
    <submittedName>
        <fullName evidence="3">Integrating conjugative element protein</fullName>
    </submittedName>
</protein>
<dbReference type="AlphaFoldDB" id="A0A1E5FLS3"/>